<dbReference type="GO" id="GO:0005634">
    <property type="term" value="C:nucleus"/>
    <property type="evidence" value="ECO:0007669"/>
    <property type="project" value="TreeGrafter"/>
</dbReference>
<accession>A0A6P8HWP3</accession>
<dbReference type="GeneID" id="116293752"/>
<feature type="domain" description="Ran-GTPase activating protein 1 C-terminal" evidence="5">
    <location>
        <begin position="433"/>
        <end position="589"/>
    </location>
</feature>
<evidence type="ECO:0000256" key="4">
    <source>
        <dbReference type="SAM" id="MobiDB-lite"/>
    </source>
</evidence>
<feature type="compositionally biased region" description="Acidic residues" evidence="4">
    <location>
        <begin position="386"/>
        <end position="398"/>
    </location>
</feature>
<dbReference type="OrthoDB" id="184583at2759"/>
<dbReference type="GO" id="GO:0007165">
    <property type="term" value="P:signal transduction"/>
    <property type="evidence" value="ECO:0007669"/>
    <property type="project" value="InterPro"/>
</dbReference>
<organism evidence="6 7">
    <name type="scientific">Actinia tenebrosa</name>
    <name type="common">Australian red waratah sea anemone</name>
    <dbReference type="NCBI Taxonomy" id="6105"/>
    <lineage>
        <taxon>Eukaryota</taxon>
        <taxon>Metazoa</taxon>
        <taxon>Cnidaria</taxon>
        <taxon>Anthozoa</taxon>
        <taxon>Hexacorallia</taxon>
        <taxon>Actiniaria</taxon>
        <taxon>Actiniidae</taxon>
        <taxon>Actinia</taxon>
    </lineage>
</organism>
<dbReference type="Pfam" id="PF13516">
    <property type="entry name" value="LRR_6"/>
    <property type="match status" value="3"/>
</dbReference>
<reference evidence="7" key="1">
    <citation type="submission" date="2025-08" db="UniProtKB">
        <authorList>
            <consortium name="RefSeq"/>
        </authorList>
    </citation>
    <scope>IDENTIFICATION</scope>
    <source>
        <tissue evidence="7">Tentacle</tissue>
    </source>
</reference>
<dbReference type="RefSeq" id="XP_031557075.1">
    <property type="nucleotide sequence ID" value="XM_031701215.1"/>
</dbReference>
<dbReference type="PANTHER" id="PTHR24113">
    <property type="entry name" value="RAN GTPASE-ACTIVATING PROTEIN 1"/>
    <property type="match status" value="1"/>
</dbReference>
<dbReference type="GO" id="GO:0005829">
    <property type="term" value="C:cytosol"/>
    <property type="evidence" value="ECO:0007669"/>
    <property type="project" value="TreeGrafter"/>
</dbReference>
<keyword evidence="1" id="KW-0343">GTPase activation</keyword>
<dbReference type="PANTHER" id="PTHR24113:SF12">
    <property type="entry name" value="RAN GTPASE-ACTIVATING PROTEIN 1"/>
    <property type="match status" value="1"/>
</dbReference>
<dbReference type="Pfam" id="PF07834">
    <property type="entry name" value="RanGAP1_C"/>
    <property type="match status" value="1"/>
</dbReference>
<dbReference type="InParanoid" id="A0A6P8HWP3"/>
<sequence>MVQEFKMTLENDDVSDVTSLLAKTKVAQVNLISFKGKSLKLNTAADAEEICNAIKDSKDMQALCLEGNTVGVDAAKAIAEVLSKRPEFERALWSDMFTGRVRSEIPPAMEALSDAVITSNARLVELDLSDNAFGPDGVKACVKLLTSTACYSLKALRFNNNGLGVGGGKLLSKALLDCHQSSSDAGKPLALEVFISGRNRLENPGAKALSEAFKVIGTLVEVQMPQNGIQHEGIAALADAMASNVNLKILNLNDNIFTEKGATAMAKVILQLPNIEVINFGDCLVKTQGAKILAEELAKGANNLKELNLSFDEINKEGAMTVVAAVENKEFLEKLDLNGNCLGDEGIEELKAALDTQGQLAKLGSLSDDEGDEDDDEDEDIDEICAQNESEEENESEGEEKKDLSLKVEGISIKPQSPLLGDDKELQQELQKECSTEDVQNFIKKPTSQMFNCFPTKIRAQLLKDALQDDFKDADKVAHHFVKVSVGLMNDTYAINTCTDAILGTALSTTSIQEGNLANSILVYLGFLKSEDKIQPVKDLSGPLAALLHAAKQDYFTKSLASYFIVFMSRPSKVLEQYSTQRHSLLQALYQV</sequence>
<name>A0A6P8HWP3_ACTTE</name>
<dbReference type="GO" id="GO:0048471">
    <property type="term" value="C:perinuclear region of cytoplasm"/>
    <property type="evidence" value="ECO:0007669"/>
    <property type="project" value="TreeGrafter"/>
</dbReference>
<dbReference type="AlphaFoldDB" id="A0A6P8HWP3"/>
<dbReference type="InterPro" id="IPR032675">
    <property type="entry name" value="LRR_dom_sf"/>
</dbReference>
<evidence type="ECO:0000259" key="5">
    <source>
        <dbReference type="Pfam" id="PF07834"/>
    </source>
</evidence>
<dbReference type="InterPro" id="IPR036720">
    <property type="entry name" value="RanGAP1_C_sf"/>
</dbReference>
<feature type="region of interest" description="Disordered" evidence="4">
    <location>
        <begin position="386"/>
        <end position="405"/>
    </location>
</feature>
<dbReference type="Gene3D" id="1.25.40.200">
    <property type="entry name" value="Ran-GTPase activating protein 1, C-terminal domain"/>
    <property type="match status" value="1"/>
</dbReference>
<dbReference type="SUPFAM" id="SSF52047">
    <property type="entry name" value="RNI-like"/>
    <property type="match status" value="1"/>
</dbReference>
<dbReference type="SMART" id="SM00368">
    <property type="entry name" value="LRR_RI"/>
    <property type="match status" value="7"/>
</dbReference>
<evidence type="ECO:0000256" key="2">
    <source>
        <dbReference type="ARBA" id="ARBA00022614"/>
    </source>
</evidence>
<proteinExistence type="predicted"/>
<dbReference type="Gene3D" id="3.80.10.10">
    <property type="entry name" value="Ribonuclease Inhibitor"/>
    <property type="match status" value="1"/>
</dbReference>
<dbReference type="InterPro" id="IPR009109">
    <property type="entry name" value="Ran_GTPase_activating_1_C"/>
</dbReference>
<dbReference type="CDD" id="cd00116">
    <property type="entry name" value="LRR_RI"/>
    <property type="match status" value="1"/>
</dbReference>
<evidence type="ECO:0000256" key="1">
    <source>
        <dbReference type="ARBA" id="ARBA00022468"/>
    </source>
</evidence>
<dbReference type="GO" id="GO:0006913">
    <property type="term" value="P:nucleocytoplasmic transport"/>
    <property type="evidence" value="ECO:0007669"/>
    <property type="project" value="TreeGrafter"/>
</dbReference>
<keyword evidence="3" id="KW-0677">Repeat</keyword>
<keyword evidence="2" id="KW-0433">Leucine-rich repeat</keyword>
<dbReference type="FunCoup" id="A0A6P8HWP3">
    <property type="interactions" value="1818"/>
</dbReference>
<dbReference type="GO" id="GO:0031267">
    <property type="term" value="F:small GTPase binding"/>
    <property type="evidence" value="ECO:0007669"/>
    <property type="project" value="TreeGrafter"/>
</dbReference>
<keyword evidence="6" id="KW-1185">Reference proteome</keyword>
<dbReference type="Proteomes" id="UP000515163">
    <property type="component" value="Unplaced"/>
</dbReference>
<dbReference type="GO" id="GO:0005096">
    <property type="term" value="F:GTPase activator activity"/>
    <property type="evidence" value="ECO:0007669"/>
    <property type="project" value="UniProtKB-KW"/>
</dbReference>
<dbReference type="InterPro" id="IPR001611">
    <property type="entry name" value="Leu-rich_rpt"/>
</dbReference>
<dbReference type="InterPro" id="IPR027038">
    <property type="entry name" value="RanGap"/>
</dbReference>
<protein>
    <submittedName>
        <fullName evidence="7">Ran GTPase-activating protein 1-like</fullName>
    </submittedName>
</protein>
<evidence type="ECO:0000256" key="3">
    <source>
        <dbReference type="ARBA" id="ARBA00022737"/>
    </source>
</evidence>
<evidence type="ECO:0000313" key="7">
    <source>
        <dbReference type="RefSeq" id="XP_031557075.1"/>
    </source>
</evidence>
<dbReference type="KEGG" id="aten:116293752"/>
<evidence type="ECO:0000313" key="6">
    <source>
        <dbReference type="Proteomes" id="UP000515163"/>
    </source>
</evidence>
<dbReference type="SUPFAM" id="SSF69099">
    <property type="entry name" value="Ran-GTPase activating protein 1 (RanGAP1), C-terminal domain"/>
    <property type="match status" value="1"/>
</dbReference>
<gene>
    <name evidence="7" type="primary">LOC116293752</name>
</gene>